<protein>
    <recommendedName>
        <fullName evidence="7">Centriolar satellite-associated tubulin polyglutamylase complex regulator 1</fullName>
    </recommendedName>
</protein>
<proteinExistence type="inferred from homology"/>
<name>A0A974D0K0_XENLA</name>
<gene>
    <name evidence="9" type="ORF">XELAEV_18024494mg</name>
</gene>
<evidence type="ECO:0000256" key="7">
    <source>
        <dbReference type="ARBA" id="ARBA00033769"/>
    </source>
</evidence>
<keyword evidence="4" id="KW-0493">Microtubule</keyword>
<organism evidence="9 10">
    <name type="scientific">Xenopus laevis</name>
    <name type="common">African clawed frog</name>
    <dbReference type="NCBI Taxonomy" id="8355"/>
    <lineage>
        <taxon>Eukaryota</taxon>
        <taxon>Metazoa</taxon>
        <taxon>Chordata</taxon>
        <taxon>Craniata</taxon>
        <taxon>Vertebrata</taxon>
        <taxon>Euteleostomi</taxon>
        <taxon>Amphibia</taxon>
        <taxon>Batrachia</taxon>
        <taxon>Anura</taxon>
        <taxon>Pipoidea</taxon>
        <taxon>Pipidae</taxon>
        <taxon>Xenopodinae</taxon>
        <taxon>Xenopus</taxon>
        <taxon>Xenopus</taxon>
    </lineage>
</organism>
<sequence>MDLALLTMPRQVGVRSASARSIGIVLMDDAMDCLMSFSDFLYAFQIQFYSSGALPDKADLLVDEVLDKELDRLPPYANLSQWSEEDYQWFIKEYCTQPKQCIEKVFTTMVLDVRATCPKYEVAEKAAGALSGPIYRYVITYIPSAPVKPNDFFPYLSWFAFHMLDTLGFLWHSGLGLGSKYRVCPCFPEAGKMPDNCPEYPNKTTLQSTKLSAESDYHSNQSMFQYAWINKERTTWTSHQNYTDALVFGFNYFFFLGL</sequence>
<dbReference type="GO" id="GO:0005874">
    <property type="term" value="C:microtubule"/>
    <property type="evidence" value="ECO:0007669"/>
    <property type="project" value="UniProtKB-KW"/>
</dbReference>
<evidence type="ECO:0000256" key="5">
    <source>
        <dbReference type="ARBA" id="ARBA00023212"/>
    </source>
</evidence>
<comment type="subcellular location">
    <subcellularLocation>
        <location evidence="1">Cytoplasm</location>
        <location evidence="1">Cytoskeleton</location>
        <location evidence="1">Microtubule organizing center</location>
        <location evidence="1">Centrosome</location>
        <location evidence="1">Centriolar satellite</location>
    </subcellularLocation>
</comment>
<keyword evidence="2" id="KW-0963">Cytoplasm</keyword>
<evidence type="ECO:0000256" key="4">
    <source>
        <dbReference type="ARBA" id="ARBA00022701"/>
    </source>
</evidence>
<evidence type="ECO:0000256" key="6">
    <source>
        <dbReference type="ARBA" id="ARBA00033750"/>
    </source>
</evidence>
<accession>A0A974D0K0</accession>
<keyword evidence="3" id="KW-0597">Phosphoprotein</keyword>
<comment type="similarity">
    <text evidence="6">Belongs to the CSTPP1 family.</text>
</comment>
<dbReference type="EMBL" id="CM004473">
    <property type="protein sequence ID" value="OCT81986.1"/>
    <property type="molecule type" value="Genomic_DNA"/>
</dbReference>
<dbReference type="GO" id="GO:0034451">
    <property type="term" value="C:centriolar satellite"/>
    <property type="evidence" value="ECO:0007669"/>
    <property type="project" value="UniProtKB-SubCell"/>
</dbReference>
<evidence type="ECO:0000313" key="10">
    <source>
        <dbReference type="Proteomes" id="UP000694892"/>
    </source>
</evidence>
<dbReference type="PANTHER" id="PTHR34252">
    <property type="entry name" value="UPF0705 PROTEIN C11ORF49"/>
    <property type="match status" value="1"/>
</dbReference>
<evidence type="ECO:0000256" key="8">
    <source>
        <dbReference type="ARBA" id="ARBA00045673"/>
    </source>
</evidence>
<evidence type="ECO:0000256" key="3">
    <source>
        <dbReference type="ARBA" id="ARBA00022553"/>
    </source>
</evidence>
<evidence type="ECO:0000256" key="2">
    <source>
        <dbReference type="ARBA" id="ARBA00022490"/>
    </source>
</evidence>
<keyword evidence="5" id="KW-0206">Cytoskeleton</keyword>
<dbReference type="Proteomes" id="UP000694892">
    <property type="component" value="Chromosome 4S"/>
</dbReference>
<reference evidence="10" key="1">
    <citation type="journal article" date="2016" name="Nature">
        <title>Genome evolution in the allotetraploid frog Xenopus laevis.</title>
        <authorList>
            <person name="Session A.M."/>
            <person name="Uno Y."/>
            <person name="Kwon T."/>
            <person name="Chapman J.A."/>
            <person name="Toyoda A."/>
            <person name="Takahashi S."/>
            <person name="Fukui A."/>
            <person name="Hikosaka A."/>
            <person name="Suzuki A."/>
            <person name="Kondo M."/>
            <person name="van Heeringen S.J."/>
            <person name="Quigley I."/>
            <person name="Heinz S."/>
            <person name="Ogino H."/>
            <person name="Ochi H."/>
            <person name="Hellsten U."/>
            <person name="Lyons J.B."/>
            <person name="Simakov O."/>
            <person name="Putnam N."/>
            <person name="Stites J."/>
            <person name="Kuroki Y."/>
            <person name="Tanaka T."/>
            <person name="Michiue T."/>
            <person name="Watanabe M."/>
            <person name="Bogdanovic O."/>
            <person name="Lister R."/>
            <person name="Georgiou G."/>
            <person name="Paranjpe S.S."/>
            <person name="van Kruijsbergen I."/>
            <person name="Shu S."/>
            <person name="Carlson J."/>
            <person name="Kinoshita T."/>
            <person name="Ohta Y."/>
            <person name="Mawaribuchi S."/>
            <person name="Jenkins J."/>
            <person name="Grimwood J."/>
            <person name="Schmutz J."/>
            <person name="Mitros T."/>
            <person name="Mozaffari S.V."/>
            <person name="Suzuki Y."/>
            <person name="Haramoto Y."/>
            <person name="Yamamoto T.S."/>
            <person name="Takagi C."/>
            <person name="Heald R."/>
            <person name="Miller K."/>
            <person name="Haudenschild C."/>
            <person name="Kitzman J."/>
            <person name="Nakayama T."/>
            <person name="Izutsu Y."/>
            <person name="Robert J."/>
            <person name="Fortriede J."/>
            <person name="Burns K."/>
            <person name="Lotay V."/>
            <person name="Karimi K."/>
            <person name="Yasuoka Y."/>
            <person name="Dichmann D.S."/>
            <person name="Flajnik M.F."/>
            <person name="Houston D.W."/>
            <person name="Shendure J."/>
            <person name="DuPasquier L."/>
            <person name="Vize P.D."/>
            <person name="Zorn A.M."/>
            <person name="Ito M."/>
            <person name="Marcotte E.M."/>
            <person name="Wallingford J.B."/>
            <person name="Ito Y."/>
            <person name="Asashima M."/>
            <person name="Ueno N."/>
            <person name="Matsuda Y."/>
            <person name="Veenstra G.J."/>
            <person name="Fujiyama A."/>
            <person name="Harland R.M."/>
            <person name="Taira M."/>
            <person name="Rokhsar D.S."/>
        </authorList>
    </citation>
    <scope>NUCLEOTIDE SEQUENCE [LARGE SCALE GENOMIC DNA]</scope>
    <source>
        <strain evidence="10">J</strain>
    </source>
</reference>
<comment type="function">
    <text evidence="8">Regulator of the tubulin polyglutamylase complex (TPGC) that controls cytoskeletal organization, nuclear shape, and cilium disassembly by balancing microtubule and actin assembly. Regulates the assembly and stability of the TPGC and thereby modulates polyglutamylation of the microtubule, which antagonizes MAP4 binding.</text>
</comment>
<dbReference type="AlphaFoldDB" id="A0A974D0K0"/>
<evidence type="ECO:0000313" key="9">
    <source>
        <dbReference type="EMBL" id="OCT81986.1"/>
    </source>
</evidence>
<dbReference type="InterPro" id="IPR038968">
    <property type="entry name" value="CSTPP1"/>
</dbReference>
<dbReference type="PANTHER" id="PTHR34252:SF1">
    <property type="entry name" value="CENTRIOLAR SATELLITE-ASSOCIATED TUBULIN POLYGLUTAMYLASE COMPLEX REGULATOR 1"/>
    <property type="match status" value="1"/>
</dbReference>
<evidence type="ECO:0000256" key="1">
    <source>
        <dbReference type="ARBA" id="ARBA00004607"/>
    </source>
</evidence>